<dbReference type="EC" id="2.7.7.60" evidence="7"/>
<dbReference type="NCBIfam" id="TIGR00453">
    <property type="entry name" value="ispD"/>
    <property type="match status" value="1"/>
</dbReference>
<evidence type="ECO:0000256" key="4">
    <source>
        <dbReference type="ARBA" id="ARBA00022679"/>
    </source>
</evidence>
<dbReference type="EMBL" id="FOMJ01000001">
    <property type="protein sequence ID" value="SFD06586.1"/>
    <property type="molecule type" value="Genomic_DNA"/>
</dbReference>
<dbReference type="Proteomes" id="UP000198611">
    <property type="component" value="Unassembled WGS sequence"/>
</dbReference>
<evidence type="ECO:0000256" key="3">
    <source>
        <dbReference type="ARBA" id="ARBA00009789"/>
    </source>
</evidence>
<dbReference type="SUPFAM" id="SSF53448">
    <property type="entry name" value="Nucleotide-diphospho-sugar transferases"/>
    <property type="match status" value="1"/>
</dbReference>
<evidence type="ECO:0000256" key="5">
    <source>
        <dbReference type="ARBA" id="ARBA00022695"/>
    </source>
</evidence>
<comment type="function">
    <text evidence="7">Catalyzes the formation of 4-diphosphocytidyl-2-C-methyl-D-erythritol from CTP and 2-C-methyl-D-erythritol 4-phosphate (MEP).</text>
</comment>
<dbReference type="CDD" id="cd02516">
    <property type="entry name" value="CDP-ME_synthetase"/>
    <property type="match status" value="1"/>
</dbReference>
<dbReference type="STRING" id="1123397.SAMN05660831_00682"/>
<keyword evidence="9" id="KW-1185">Reference proteome</keyword>
<dbReference type="InterPro" id="IPR050088">
    <property type="entry name" value="IspD/TarI_cytidylyltransf_bact"/>
</dbReference>
<evidence type="ECO:0000256" key="7">
    <source>
        <dbReference type="HAMAP-Rule" id="MF_00108"/>
    </source>
</evidence>
<dbReference type="HAMAP" id="MF_00108">
    <property type="entry name" value="IspD"/>
    <property type="match status" value="1"/>
</dbReference>
<dbReference type="PROSITE" id="PS01295">
    <property type="entry name" value="ISPD"/>
    <property type="match status" value="1"/>
</dbReference>
<keyword evidence="4 7" id="KW-0808">Transferase</keyword>
<protein>
    <recommendedName>
        <fullName evidence="7">2-C-methyl-D-erythritol 4-phosphate cytidylyltransferase</fullName>
        <ecNumber evidence="7">2.7.7.60</ecNumber>
    </recommendedName>
    <alternativeName>
        <fullName evidence="7">4-diphosphocytidyl-2C-methyl-D-erythritol synthase</fullName>
    </alternativeName>
    <alternativeName>
        <fullName evidence="7">MEP cytidylyltransferase</fullName>
        <shortName evidence="7">MCT</shortName>
    </alternativeName>
</protein>
<feature type="site" description="Transition state stabilizer" evidence="7">
    <location>
        <position position="27"/>
    </location>
</feature>
<dbReference type="UniPathway" id="UPA00056">
    <property type="reaction ID" value="UER00093"/>
</dbReference>
<dbReference type="InterPro" id="IPR018294">
    <property type="entry name" value="ISPD_synthase_CS"/>
</dbReference>
<comment type="pathway">
    <text evidence="2 7">Isoprenoid biosynthesis; isopentenyl diphosphate biosynthesis via DXP pathway; isopentenyl diphosphate from 1-deoxy-D-xylulose 5-phosphate: step 2/6.</text>
</comment>
<proteinExistence type="inferred from homology"/>
<keyword evidence="5 7" id="KW-0548">Nucleotidyltransferase</keyword>
<dbReference type="OrthoDB" id="9806837at2"/>
<comment type="similarity">
    <text evidence="3 7">Belongs to the IspD/TarI cytidylyltransferase family. IspD subfamily.</text>
</comment>
<evidence type="ECO:0000256" key="1">
    <source>
        <dbReference type="ARBA" id="ARBA00001282"/>
    </source>
</evidence>
<gene>
    <name evidence="7" type="primary">ispD</name>
    <name evidence="8" type="ORF">SAMN05660831_00682</name>
</gene>
<dbReference type="PANTHER" id="PTHR32125">
    <property type="entry name" value="2-C-METHYL-D-ERYTHRITOL 4-PHOSPHATE CYTIDYLYLTRANSFERASE, CHLOROPLASTIC"/>
    <property type="match status" value="1"/>
</dbReference>
<keyword evidence="6 7" id="KW-0414">Isoprene biosynthesis</keyword>
<feature type="site" description="Positions MEP for the nucleophilic attack" evidence="7">
    <location>
        <position position="160"/>
    </location>
</feature>
<dbReference type="PANTHER" id="PTHR32125:SF4">
    <property type="entry name" value="2-C-METHYL-D-ERYTHRITOL 4-PHOSPHATE CYTIDYLYLTRANSFERASE, CHLOROPLASTIC"/>
    <property type="match status" value="1"/>
</dbReference>
<dbReference type="Pfam" id="PF01128">
    <property type="entry name" value="IspD"/>
    <property type="match status" value="1"/>
</dbReference>
<dbReference type="GO" id="GO:0050518">
    <property type="term" value="F:2-C-methyl-D-erythritol 4-phosphate cytidylyltransferase activity"/>
    <property type="evidence" value="ECO:0007669"/>
    <property type="project" value="UniProtKB-UniRule"/>
</dbReference>
<accession>A0A1I1PA67</accession>
<evidence type="ECO:0000313" key="8">
    <source>
        <dbReference type="EMBL" id="SFD06586.1"/>
    </source>
</evidence>
<feature type="site" description="Positions MEP for the nucleophilic attack" evidence="7">
    <location>
        <position position="216"/>
    </location>
</feature>
<feature type="site" description="Transition state stabilizer" evidence="7">
    <location>
        <position position="20"/>
    </location>
</feature>
<name>A0A1I1PA67_9GAMM</name>
<organism evidence="8 9">
    <name type="scientific">Thiohalospira halophila DSM 15071</name>
    <dbReference type="NCBI Taxonomy" id="1123397"/>
    <lineage>
        <taxon>Bacteria</taxon>
        <taxon>Pseudomonadati</taxon>
        <taxon>Pseudomonadota</taxon>
        <taxon>Gammaproteobacteria</taxon>
        <taxon>Thiohalospirales</taxon>
        <taxon>Thiohalospiraceae</taxon>
        <taxon>Thiohalospira</taxon>
    </lineage>
</organism>
<dbReference type="InterPro" id="IPR001228">
    <property type="entry name" value="IspD"/>
</dbReference>
<reference evidence="8 9" key="1">
    <citation type="submission" date="2016-10" db="EMBL/GenBank/DDBJ databases">
        <authorList>
            <person name="de Groot N.N."/>
        </authorList>
    </citation>
    <scope>NUCLEOTIDE SEQUENCE [LARGE SCALE GENOMIC DNA]</scope>
    <source>
        <strain evidence="8 9">HL3</strain>
    </source>
</reference>
<dbReference type="InterPro" id="IPR029044">
    <property type="entry name" value="Nucleotide-diphossugar_trans"/>
</dbReference>
<dbReference type="Gene3D" id="3.90.550.10">
    <property type="entry name" value="Spore Coat Polysaccharide Biosynthesis Protein SpsA, Chain A"/>
    <property type="match status" value="1"/>
</dbReference>
<dbReference type="FunFam" id="3.90.550.10:FF:000003">
    <property type="entry name" value="2-C-methyl-D-erythritol 4-phosphate cytidylyltransferase"/>
    <property type="match status" value="1"/>
</dbReference>
<evidence type="ECO:0000313" key="9">
    <source>
        <dbReference type="Proteomes" id="UP000198611"/>
    </source>
</evidence>
<dbReference type="AlphaFoldDB" id="A0A1I1PA67"/>
<dbReference type="GO" id="GO:0019288">
    <property type="term" value="P:isopentenyl diphosphate biosynthetic process, methylerythritol 4-phosphate pathway"/>
    <property type="evidence" value="ECO:0007669"/>
    <property type="project" value="UniProtKB-UniRule"/>
</dbReference>
<comment type="catalytic activity">
    <reaction evidence="1 7">
        <text>2-C-methyl-D-erythritol 4-phosphate + CTP + H(+) = 4-CDP-2-C-methyl-D-erythritol + diphosphate</text>
        <dbReference type="Rhea" id="RHEA:13429"/>
        <dbReference type="ChEBI" id="CHEBI:15378"/>
        <dbReference type="ChEBI" id="CHEBI:33019"/>
        <dbReference type="ChEBI" id="CHEBI:37563"/>
        <dbReference type="ChEBI" id="CHEBI:57823"/>
        <dbReference type="ChEBI" id="CHEBI:58262"/>
        <dbReference type="EC" id="2.7.7.60"/>
    </reaction>
</comment>
<sequence>MSTNPVPFWAVVPAAGAGRRMGSATPKQYLEIHGRAVLHHTVARLAAQPGLRGIVIAVDAADERFDALAADLPGPVHRVTGGAERADSVLAALDHLAGHAAADDWVLVHDAARPCLRTDDLDHLLTTLADEPVGGLLGIPVVDTVKHADTDGVVDATVDRSGLWRALTPQMFRLGPLRTALGEALAAGVPVTDEASAVEWAGHRPRMVEGSADNVKITRPEDLALAALYLGHQQETA</sequence>
<evidence type="ECO:0000256" key="2">
    <source>
        <dbReference type="ARBA" id="ARBA00004787"/>
    </source>
</evidence>
<evidence type="ECO:0000256" key="6">
    <source>
        <dbReference type="ARBA" id="ARBA00023229"/>
    </source>
</evidence>
<dbReference type="InterPro" id="IPR034683">
    <property type="entry name" value="IspD/TarI"/>
</dbReference>